<dbReference type="OrthoDB" id="6077919at2759"/>
<feature type="region of interest" description="Disordered" evidence="1">
    <location>
        <begin position="1"/>
        <end position="117"/>
    </location>
</feature>
<reference evidence="2 3" key="1">
    <citation type="submission" date="2019-01" db="EMBL/GenBank/DDBJ databases">
        <authorList>
            <person name="Sayadi A."/>
        </authorList>
    </citation>
    <scope>NUCLEOTIDE SEQUENCE [LARGE SCALE GENOMIC DNA]</scope>
</reference>
<evidence type="ECO:0000313" key="2">
    <source>
        <dbReference type="EMBL" id="VEN53335.1"/>
    </source>
</evidence>
<gene>
    <name evidence="2" type="ORF">CALMAC_LOCUS13161</name>
</gene>
<keyword evidence="3" id="KW-1185">Reference proteome</keyword>
<sequence length="274" mass="29379">MVPVQASSSSSPSSREMPPAPPPAPLAAKAPAPVPPPDTPNAIKVITSASSVVHSDCRPRRQQQQQQPAAKQQGGVDADRPANRDAARGGAVPPPSSDWQRAEGGADAVSAPQPPAAASSVINGPIKLADFNYVPAAQRENSHVLAESIDICQKILSTSSSNPSVAARGIIRKAEPTSEEICQKILGQTPTPSPLHYETSFQNRKHAMIKNIKFKVPIQYTKTFQEEGGSTEVAEGETDAHRSVIVNNNNVEQSTSLHWRRRTSQNLQYRPKLD</sequence>
<organism evidence="2 3">
    <name type="scientific">Callosobruchus maculatus</name>
    <name type="common">Southern cowpea weevil</name>
    <name type="synonym">Pulse bruchid</name>
    <dbReference type="NCBI Taxonomy" id="64391"/>
    <lineage>
        <taxon>Eukaryota</taxon>
        <taxon>Metazoa</taxon>
        <taxon>Ecdysozoa</taxon>
        <taxon>Arthropoda</taxon>
        <taxon>Hexapoda</taxon>
        <taxon>Insecta</taxon>
        <taxon>Pterygota</taxon>
        <taxon>Neoptera</taxon>
        <taxon>Endopterygota</taxon>
        <taxon>Coleoptera</taxon>
        <taxon>Polyphaga</taxon>
        <taxon>Cucujiformia</taxon>
        <taxon>Chrysomeloidea</taxon>
        <taxon>Chrysomelidae</taxon>
        <taxon>Bruchinae</taxon>
        <taxon>Bruchini</taxon>
        <taxon>Callosobruchus</taxon>
    </lineage>
</organism>
<proteinExistence type="predicted"/>
<feature type="compositionally biased region" description="Low complexity" evidence="1">
    <location>
        <begin position="1"/>
        <end position="17"/>
    </location>
</feature>
<evidence type="ECO:0000313" key="3">
    <source>
        <dbReference type="Proteomes" id="UP000410492"/>
    </source>
</evidence>
<dbReference type="EMBL" id="CAACVG010009449">
    <property type="protein sequence ID" value="VEN53335.1"/>
    <property type="molecule type" value="Genomic_DNA"/>
</dbReference>
<feature type="compositionally biased region" description="Basic and acidic residues" evidence="1">
    <location>
        <begin position="77"/>
        <end position="87"/>
    </location>
</feature>
<evidence type="ECO:0000256" key="1">
    <source>
        <dbReference type="SAM" id="MobiDB-lite"/>
    </source>
</evidence>
<name>A0A653CZI0_CALMS</name>
<accession>A0A653CZI0</accession>
<dbReference type="Proteomes" id="UP000410492">
    <property type="component" value="Unassembled WGS sequence"/>
</dbReference>
<dbReference type="AlphaFoldDB" id="A0A653CZI0"/>
<protein>
    <submittedName>
        <fullName evidence="2">Uncharacterized protein</fullName>
    </submittedName>
</protein>
<feature type="compositionally biased region" description="Low complexity" evidence="1">
    <location>
        <begin position="106"/>
        <end position="117"/>
    </location>
</feature>
<feature type="compositionally biased region" description="Low complexity" evidence="1">
    <location>
        <begin position="62"/>
        <end position="73"/>
    </location>
</feature>